<dbReference type="SUPFAM" id="SSF103473">
    <property type="entry name" value="MFS general substrate transporter"/>
    <property type="match status" value="2"/>
</dbReference>
<keyword evidence="3 6" id="KW-1133">Transmembrane helix</keyword>
<dbReference type="Pfam" id="PF07690">
    <property type="entry name" value="MFS_1"/>
    <property type="match status" value="1"/>
</dbReference>
<feature type="transmembrane region" description="Helical" evidence="6">
    <location>
        <begin position="104"/>
        <end position="128"/>
    </location>
</feature>
<dbReference type="PANTHER" id="PTHR23501:SF39">
    <property type="entry name" value="MULTIDRUG TRANSPORTER, PUTATIVE (AFU_ORTHOLOGUE AFUA_1G05010)-RELATED"/>
    <property type="match status" value="1"/>
</dbReference>
<organism evidence="8 9">
    <name type="scientific">Decorospora gaudefroyi</name>
    <dbReference type="NCBI Taxonomy" id="184978"/>
    <lineage>
        <taxon>Eukaryota</taxon>
        <taxon>Fungi</taxon>
        <taxon>Dikarya</taxon>
        <taxon>Ascomycota</taxon>
        <taxon>Pezizomycotina</taxon>
        <taxon>Dothideomycetes</taxon>
        <taxon>Pleosporomycetidae</taxon>
        <taxon>Pleosporales</taxon>
        <taxon>Pleosporineae</taxon>
        <taxon>Pleosporaceae</taxon>
        <taxon>Decorospora</taxon>
    </lineage>
</organism>
<keyword evidence="4 6" id="KW-0472">Membrane</keyword>
<dbReference type="GO" id="GO:0005886">
    <property type="term" value="C:plasma membrane"/>
    <property type="evidence" value="ECO:0007669"/>
    <property type="project" value="TreeGrafter"/>
</dbReference>
<feature type="transmembrane region" description="Helical" evidence="6">
    <location>
        <begin position="363"/>
        <end position="383"/>
    </location>
</feature>
<feature type="transmembrane region" description="Helical" evidence="6">
    <location>
        <begin position="325"/>
        <end position="351"/>
    </location>
</feature>
<feature type="transmembrane region" description="Helical" evidence="6">
    <location>
        <begin position="134"/>
        <end position="152"/>
    </location>
</feature>
<dbReference type="Gene3D" id="1.20.1250.20">
    <property type="entry name" value="MFS general substrate transporter like domains"/>
    <property type="match status" value="1"/>
</dbReference>
<feature type="transmembrane region" description="Helical" evidence="6">
    <location>
        <begin position="77"/>
        <end position="97"/>
    </location>
</feature>
<evidence type="ECO:0000256" key="2">
    <source>
        <dbReference type="ARBA" id="ARBA00022692"/>
    </source>
</evidence>
<feature type="transmembrane region" description="Helical" evidence="6">
    <location>
        <begin position="267"/>
        <end position="292"/>
    </location>
</feature>
<feature type="compositionally biased region" description="Basic and acidic residues" evidence="5">
    <location>
        <begin position="611"/>
        <end position="627"/>
    </location>
</feature>
<dbReference type="OrthoDB" id="6770063at2759"/>
<feature type="domain" description="Major facilitator superfamily (MFS) profile" evidence="7">
    <location>
        <begin position="40"/>
        <end position="553"/>
    </location>
</feature>
<feature type="compositionally biased region" description="Low complexity" evidence="5">
    <location>
        <begin position="13"/>
        <end position="26"/>
    </location>
</feature>
<feature type="transmembrane region" description="Helical" evidence="6">
    <location>
        <begin position="40"/>
        <end position="65"/>
    </location>
</feature>
<protein>
    <submittedName>
        <fullName evidence="8">MFS general substrate transporter</fullName>
    </submittedName>
</protein>
<evidence type="ECO:0000259" key="7">
    <source>
        <dbReference type="PROSITE" id="PS50850"/>
    </source>
</evidence>
<sequence length="658" mass="71226">METTIQAQSGQESTPSSVPASPSTSPSKEKWAAHGRRWKFLLLLLPGFYTASMDLTIVATAQPFIASHFRALNQLSWIGTAFTLTDTAFVPVFGQLADVFGRYAALQCAVVIMTVGGVLCATAQVWPVLVLGRAIQGVGTAGMSTCSLIILADKVSLKEQAFNTSIFHFLIGVAYATGPLIGGYMTNVDWRYVFVLLSALSGVSIVTIAFLRPDLKKGRYSLTRPRPGQTYLQSFFSACACIDWIGAGSFVGGVTLILLATSWGGSAYAWVSPTVLIPLIAGPLLLVVFVLYQRYMAPGRYLVRKLPRTMPVVPYHLFHEKDVTLVCIISAATGAALYSCFYFAGVYFTIIENYNPGKAGLQLLFYVPGIGVGVYTAITMCNVYPRQTIWPLLLGTLVETGAIGALSWAISARQKTAVNVFMGVAGFGTGIRFMPENLHLTGMYRDRIATILGLLTFAGPFGGTIALTIMGSVFQNKMSSYFAGGNGSLNVDINSPTALDAINDLPIEQQEHFRAAAANAVSLSFISILPFLTISIIAALLLGNVWISKDKKKKTKKGASAGELAADPDVAMQDQTRSVQRDGRPDVLTGSYFRAVLRRTVASERHPGPLEVRLDHDQNQHDSHMELTSEEALSRIVDQEEEVETKGSTARKPNEPWV</sequence>
<proteinExistence type="predicted"/>
<dbReference type="InterPro" id="IPR011701">
    <property type="entry name" value="MFS"/>
</dbReference>
<dbReference type="PANTHER" id="PTHR23501">
    <property type="entry name" value="MAJOR FACILITATOR SUPERFAMILY"/>
    <property type="match status" value="1"/>
</dbReference>
<feature type="transmembrane region" description="Helical" evidence="6">
    <location>
        <begin position="164"/>
        <end position="184"/>
    </location>
</feature>
<feature type="transmembrane region" description="Helical" evidence="6">
    <location>
        <begin position="416"/>
        <end position="435"/>
    </location>
</feature>
<feature type="region of interest" description="Disordered" evidence="5">
    <location>
        <begin position="1"/>
        <end position="30"/>
    </location>
</feature>
<reference evidence="8" key="1">
    <citation type="submission" date="2020-01" db="EMBL/GenBank/DDBJ databases">
        <authorList>
            <consortium name="DOE Joint Genome Institute"/>
            <person name="Haridas S."/>
            <person name="Albert R."/>
            <person name="Binder M."/>
            <person name="Bloem J."/>
            <person name="Labutti K."/>
            <person name="Salamov A."/>
            <person name="Andreopoulos B."/>
            <person name="Baker S.E."/>
            <person name="Barry K."/>
            <person name="Bills G."/>
            <person name="Bluhm B.H."/>
            <person name="Cannon C."/>
            <person name="Castanera R."/>
            <person name="Culley D.E."/>
            <person name="Daum C."/>
            <person name="Ezra D."/>
            <person name="Gonzalez J.B."/>
            <person name="Henrissat B."/>
            <person name="Kuo A."/>
            <person name="Liang C."/>
            <person name="Lipzen A."/>
            <person name="Lutzoni F."/>
            <person name="Magnuson J."/>
            <person name="Mondo S."/>
            <person name="Nolan M."/>
            <person name="Ohm R."/>
            <person name="Pangilinan J."/>
            <person name="Park H.-J."/>
            <person name="Ramirez L."/>
            <person name="Alfaro M."/>
            <person name="Sun H."/>
            <person name="Tritt A."/>
            <person name="Yoshinaga Y."/>
            <person name="Zwiers L.-H."/>
            <person name="Turgeon B.G."/>
            <person name="Goodwin S.B."/>
            <person name="Spatafora J.W."/>
            <person name="Crous P.W."/>
            <person name="Grigoriev I.V."/>
        </authorList>
    </citation>
    <scope>NUCLEOTIDE SEQUENCE</scope>
    <source>
        <strain evidence="8">P77</strain>
    </source>
</reference>
<dbReference type="GO" id="GO:0022857">
    <property type="term" value="F:transmembrane transporter activity"/>
    <property type="evidence" value="ECO:0007669"/>
    <property type="project" value="InterPro"/>
</dbReference>
<feature type="region of interest" description="Disordered" evidence="5">
    <location>
        <begin position="557"/>
        <end position="584"/>
    </location>
</feature>
<accession>A0A6A5JV80</accession>
<evidence type="ECO:0000313" key="8">
    <source>
        <dbReference type="EMBL" id="KAF1828165.1"/>
    </source>
</evidence>
<feature type="transmembrane region" description="Helical" evidence="6">
    <location>
        <begin position="232"/>
        <end position="261"/>
    </location>
</feature>
<evidence type="ECO:0000256" key="4">
    <source>
        <dbReference type="ARBA" id="ARBA00023136"/>
    </source>
</evidence>
<feature type="compositionally biased region" description="Polar residues" evidence="5">
    <location>
        <begin position="1"/>
        <end position="12"/>
    </location>
</feature>
<dbReference type="Proteomes" id="UP000800040">
    <property type="component" value="Unassembled WGS sequence"/>
</dbReference>
<dbReference type="PROSITE" id="PS50850">
    <property type="entry name" value="MFS"/>
    <property type="match status" value="1"/>
</dbReference>
<feature type="transmembrane region" description="Helical" evidence="6">
    <location>
        <begin position="390"/>
        <end position="410"/>
    </location>
</feature>
<evidence type="ECO:0000256" key="3">
    <source>
        <dbReference type="ARBA" id="ARBA00022989"/>
    </source>
</evidence>
<evidence type="ECO:0000256" key="1">
    <source>
        <dbReference type="ARBA" id="ARBA00004141"/>
    </source>
</evidence>
<feature type="transmembrane region" description="Helical" evidence="6">
    <location>
        <begin position="447"/>
        <end position="474"/>
    </location>
</feature>
<evidence type="ECO:0000256" key="5">
    <source>
        <dbReference type="SAM" id="MobiDB-lite"/>
    </source>
</evidence>
<feature type="region of interest" description="Disordered" evidence="5">
    <location>
        <begin position="611"/>
        <end position="631"/>
    </location>
</feature>
<feature type="region of interest" description="Disordered" evidence="5">
    <location>
        <begin position="639"/>
        <end position="658"/>
    </location>
</feature>
<dbReference type="AlphaFoldDB" id="A0A6A5JV80"/>
<evidence type="ECO:0000256" key="6">
    <source>
        <dbReference type="SAM" id="Phobius"/>
    </source>
</evidence>
<dbReference type="InterPro" id="IPR020846">
    <property type="entry name" value="MFS_dom"/>
</dbReference>
<evidence type="ECO:0000313" key="9">
    <source>
        <dbReference type="Proteomes" id="UP000800040"/>
    </source>
</evidence>
<feature type="transmembrane region" description="Helical" evidence="6">
    <location>
        <begin position="190"/>
        <end position="211"/>
    </location>
</feature>
<feature type="transmembrane region" description="Helical" evidence="6">
    <location>
        <begin position="523"/>
        <end position="547"/>
    </location>
</feature>
<keyword evidence="9" id="KW-1185">Reference proteome</keyword>
<comment type="subcellular location">
    <subcellularLocation>
        <location evidence="1">Membrane</location>
        <topology evidence="1">Multi-pass membrane protein</topology>
    </subcellularLocation>
</comment>
<name>A0A6A5JV80_9PLEO</name>
<gene>
    <name evidence="8" type="ORF">BDW02DRAFT_618001</name>
</gene>
<dbReference type="InterPro" id="IPR036259">
    <property type="entry name" value="MFS_trans_sf"/>
</dbReference>
<keyword evidence="2 6" id="KW-0812">Transmembrane</keyword>
<dbReference type="EMBL" id="ML975639">
    <property type="protein sequence ID" value="KAF1828165.1"/>
    <property type="molecule type" value="Genomic_DNA"/>
</dbReference>